<dbReference type="AlphaFoldDB" id="A0A3M2RAN5"/>
<proteinExistence type="predicted"/>
<gene>
    <name evidence="1" type="ORF">CDV36_015361</name>
</gene>
<reference evidence="1 2" key="1">
    <citation type="submission" date="2017-06" db="EMBL/GenBank/DDBJ databases">
        <title>Comparative genomic analysis of Ambrosia Fusariam Clade fungi.</title>
        <authorList>
            <person name="Stajich J.E."/>
            <person name="Carrillo J."/>
            <person name="Kijimoto T."/>
            <person name="Eskalen A."/>
            <person name="O'Donnell K."/>
            <person name="Kasson M."/>
        </authorList>
    </citation>
    <scope>NUCLEOTIDE SEQUENCE [LARGE SCALE GENOMIC DNA]</scope>
    <source>
        <strain evidence="1">UCR3666</strain>
    </source>
</reference>
<sequence length="92" mass="9976">MLGPNDTWKAAKAELKGFTPSDHYRLKFDNETHTVELKGTIAKDIMAAPPTESVSLQDPALVVAKYGRITGLSIGVTNEVVSIKRNPIGPEE</sequence>
<evidence type="ECO:0000313" key="2">
    <source>
        <dbReference type="Proteomes" id="UP000277212"/>
    </source>
</evidence>
<organism evidence="1 2">
    <name type="scientific">Fusarium kuroshium</name>
    <dbReference type="NCBI Taxonomy" id="2010991"/>
    <lineage>
        <taxon>Eukaryota</taxon>
        <taxon>Fungi</taxon>
        <taxon>Dikarya</taxon>
        <taxon>Ascomycota</taxon>
        <taxon>Pezizomycotina</taxon>
        <taxon>Sordariomycetes</taxon>
        <taxon>Hypocreomycetidae</taxon>
        <taxon>Hypocreales</taxon>
        <taxon>Nectriaceae</taxon>
        <taxon>Fusarium</taxon>
        <taxon>Fusarium solani species complex</taxon>
    </lineage>
</organism>
<dbReference type="STRING" id="2010991.A0A3M2RAN5"/>
<keyword evidence="2" id="KW-1185">Reference proteome</keyword>
<accession>A0A3M2RAN5</accession>
<evidence type="ECO:0000313" key="1">
    <source>
        <dbReference type="EMBL" id="RMJ02376.1"/>
    </source>
</evidence>
<protein>
    <submittedName>
        <fullName evidence="1">Uncharacterized protein</fullName>
    </submittedName>
</protein>
<dbReference type="EMBL" id="NKUJ01000568">
    <property type="protein sequence ID" value="RMJ02376.1"/>
    <property type="molecule type" value="Genomic_DNA"/>
</dbReference>
<comment type="caution">
    <text evidence="1">The sequence shown here is derived from an EMBL/GenBank/DDBJ whole genome shotgun (WGS) entry which is preliminary data.</text>
</comment>
<name>A0A3M2RAN5_9HYPO</name>
<dbReference type="Proteomes" id="UP000277212">
    <property type="component" value="Unassembled WGS sequence"/>
</dbReference>